<feature type="domain" description="LysM" evidence="4">
    <location>
        <begin position="332"/>
        <end position="375"/>
    </location>
</feature>
<feature type="chain" id="PRO_5045996654" evidence="3">
    <location>
        <begin position="17"/>
        <end position="445"/>
    </location>
</feature>
<dbReference type="Pfam" id="PF01464">
    <property type="entry name" value="SLT"/>
    <property type="match status" value="1"/>
</dbReference>
<evidence type="ECO:0000256" key="3">
    <source>
        <dbReference type="SAM" id="SignalP"/>
    </source>
</evidence>
<dbReference type="InterPro" id="IPR036779">
    <property type="entry name" value="LysM_dom_sf"/>
</dbReference>
<dbReference type="SMART" id="SM00257">
    <property type="entry name" value="LysM"/>
    <property type="match status" value="2"/>
</dbReference>
<dbReference type="PROSITE" id="PS51257">
    <property type="entry name" value="PROKAR_LIPOPROTEIN"/>
    <property type="match status" value="1"/>
</dbReference>
<feature type="compositionally biased region" description="Polar residues" evidence="2">
    <location>
        <begin position="33"/>
        <end position="51"/>
    </location>
</feature>
<dbReference type="SUPFAM" id="SSF54106">
    <property type="entry name" value="LysM domain"/>
    <property type="match status" value="2"/>
</dbReference>
<name>A0ABT3ST37_9GAMM</name>
<evidence type="ECO:0000313" key="5">
    <source>
        <dbReference type="EMBL" id="MCX2973151.1"/>
    </source>
</evidence>
<feature type="signal peptide" evidence="3">
    <location>
        <begin position="1"/>
        <end position="16"/>
    </location>
</feature>
<evidence type="ECO:0000256" key="2">
    <source>
        <dbReference type="SAM" id="MobiDB-lite"/>
    </source>
</evidence>
<evidence type="ECO:0000313" key="6">
    <source>
        <dbReference type="Proteomes" id="UP001143307"/>
    </source>
</evidence>
<reference evidence="5" key="1">
    <citation type="submission" date="2019-02" db="EMBL/GenBank/DDBJ databases">
        <authorList>
            <person name="Li S.-H."/>
        </authorList>
    </citation>
    <scope>NUCLEOTIDE SEQUENCE</scope>
    <source>
        <strain evidence="5">IMCC8485</strain>
    </source>
</reference>
<dbReference type="CDD" id="cd00118">
    <property type="entry name" value="LysM"/>
    <property type="match status" value="2"/>
</dbReference>
<gene>
    <name evidence="5" type="ORF">EYC87_06065</name>
</gene>
<feature type="domain" description="LysM" evidence="4">
    <location>
        <begin position="396"/>
        <end position="440"/>
    </location>
</feature>
<dbReference type="InterPro" id="IPR000189">
    <property type="entry name" value="Transglyc_AS"/>
</dbReference>
<dbReference type="Proteomes" id="UP001143307">
    <property type="component" value="Unassembled WGS sequence"/>
</dbReference>
<dbReference type="Pfam" id="PF01476">
    <property type="entry name" value="LysM"/>
    <property type="match status" value="2"/>
</dbReference>
<dbReference type="CDD" id="cd16894">
    <property type="entry name" value="MltD-like"/>
    <property type="match status" value="1"/>
</dbReference>
<dbReference type="PROSITE" id="PS51782">
    <property type="entry name" value="LYSM"/>
    <property type="match status" value="2"/>
</dbReference>
<dbReference type="InterPro" id="IPR018392">
    <property type="entry name" value="LysM"/>
</dbReference>
<keyword evidence="3" id="KW-0732">Signal</keyword>
<comment type="caution">
    <text evidence="5">The sequence shown here is derived from an EMBL/GenBank/DDBJ whole genome shotgun (WGS) entry which is preliminary data.</text>
</comment>
<dbReference type="PANTHER" id="PTHR33734">
    <property type="entry name" value="LYSM DOMAIN-CONTAINING GPI-ANCHORED PROTEIN 2"/>
    <property type="match status" value="1"/>
</dbReference>
<protein>
    <submittedName>
        <fullName evidence="5">LysM peptidoglycan-binding domain-containing protein</fullName>
    </submittedName>
</protein>
<organism evidence="5 6">
    <name type="scientific">Candidatus Seongchinamella marina</name>
    <dbReference type="NCBI Taxonomy" id="2518990"/>
    <lineage>
        <taxon>Bacteria</taxon>
        <taxon>Pseudomonadati</taxon>
        <taxon>Pseudomonadota</taxon>
        <taxon>Gammaproteobacteria</taxon>
        <taxon>Cellvibrionales</taxon>
        <taxon>Halieaceae</taxon>
        <taxon>Seongchinamella</taxon>
    </lineage>
</organism>
<dbReference type="EMBL" id="SHNP01000002">
    <property type="protein sequence ID" value="MCX2973151.1"/>
    <property type="molecule type" value="Genomic_DNA"/>
</dbReference>
<keyword evidence="6" id="KW-1185">Reference proteome</keyword>
<dbReference type="Gene3D" id="1.10.530.10">
    <property type="match status" value="1"/>
</dbReference>
<evidence type="ECO:0000259" key="4">
    <source>
        <dbReference type="PROSITE" id="PS51782"/>
    </source>
</evidence>
<dbReference type="PANTHER" id="PTHR33734:SF22">
    <property type="entry name" value="MEMBRANE-BOUND LYTIC MUREIN TRANSGLYCOSYLASE D"/>
    <property type="match status" value="1"/>
</dbReference>
<dbReference type="InterPro" id="IPR023346">
    <property type="entry name" value="Lysozyme-like_dom_sf"/>
</dbReference>
<dbReference type="PROSITE" id="PS00922">
    <property type="entry name" value="TRANSGLYCOSYLASE"/>
    <property type="match status" value="1"/>
</dbReference>
<evidence type="ECO:0000256" key="1">
    <source>
        <dbReference type="ARBA" id="ARBA00007734"/>
    </source>
</evidence>
<comment type="similarity">
    <text evidence="1">Belongs to the transglycosylase Slt family.</text>
</comment>
<dbReference type="Gene3D" id="3.10.350.10">
    <property type="entry name" value="LysM domain"/>
    <property type="match status" value="2"/>
</dbReference>
<dbReference type="InterPro" id="IPR008258">
    <property type="entry name" value="Transglycosylase_SLT_dom_1"/>
</dbReference>
<dbReference type="SUPFAM" id="SSF53955">
    <property type="entry name" value="Lysozyme-like"/>
    <property type="match status" value="1"/>
</dbReference>
<proteinExistence type="inferred from homology"/>
<feature type="region of interest" description="Disordered" evidence="2">
    <location>
        <begin position="29"/>
        <end position="57"/>
    </location>
</feature>
<sequence length="445" mass="50356">MLYRFITVFYISVFLAACQTMSVPDRPVAETPVPNQNQEQELFSKTVTSPTESKKPPKDLWVRIRNQLTWQSIHNEQIGHARDSYLRQPNYLSVVAERADLYLYYIVEEVERRGLPIEVALLPLVESTLNPFATSSERAAGLWQIMPATGKYLGLEQNWWYDGRRDLRDSTRIALDYLEALYAEFDNDWMLALAAYNSGKGRVGRARKANAKAGLPTDYWSLKLPRETRHYVPRLIALSQIVAFPEAFNVKIPPVPNKPAFIVAATGGQIELARAASLAEIELHSLRALNPGQLRWATSPDVAQELLLPVGTKAQFQLGVASLTEADRVRWEHYKIRSGDNLINIAKKFDTEVGLLREVNNIRGSMIRAGDTLMIPYGSDWASSLAMVTKQERQQQRYRVRRGDSLYRIAGKFNVSVNDIISWNSLNPGDYLQPGQRLTLYVSGG</sequence>
<accession>A0ABT3ST37</accession>